<dbReference type="InterPro" id="IPR050090">
    <property type="entry name" value="Tyrosine_recombinase_XerCD"/>
</dbReference>
<evidence type="ECO:0000256" key="1">
    <source>
        <dbReference type="ARBA" id="ARBA00008857"/>
    </source>
</evidence>
<evidence type="ECO:0000259" key="6">
    <source>
        <dbReference type="PROSITE" id="PS51898"/>
    </source>
</evidence>
<protein>
    <submittedName>
        <fullName evidence="8">Phage integrase SAM-like domain-containing protein</fullName>
    </submittedName>
</protein>
<dbReference type="Gene3D" id="1.10.150.130">
    <property type="match status" value="1"/>
</dbReference>
<organism evidence="8 9">
    <name type="scientific">Dysgonomonas termitidis</name>
    <dbReference type="NCBI Taxonomy" id="1516126"/>
    <lineage>
        <taxon>Bacteria</taxon>
        <taxon>Pseudomonadati</taxon>
        <taxon>Bacteroidota</taxon>
        <taxon>Bacteroidia</taxon>
        <taxon>Bacteroidales</taxon>
        <taxon>Dysgonomonadaceae</taxon>
        <taxon>Dysgonomonas</taxon>
    </lineage>
</organism>
<dbReference type="RefSeq" id="WP_380000389.1">
    <property type="nucleotide sequence ID" value="NZ_JBHSGN010000128.1"/>
</dbReference>
<evidence type="ECO:0000256" key="3">
    <source>
        <dbReference type="ARBA" id="ARBA00023125"/>
    </source>
</evidence>
<dbReference type="InterPro" id="IPR011010">
    <property type="entry name" value="DNA_brk_join_enz"/>
</dbReference>
<evidence type="ECO:0000313" key="9">
    <source>
        <dbReference type="Proteomes" id="UP001596023"/>
    </source>
</evidence>
<dbReference type="Pfam" id="PF00589">
    <property type="entry name" value="Phage_integrase"/>
    <property type="match status" value="1"/>
</dbReference>
<keyword evidence="4" id="KW-0233">DNA recombination</keyword>
<gene>
    <name evidence="8" type="ORF">ACFO6W_21685</name>
</gene>
<comment type="caution">
    <text evidence="8">The sequence shown here is derived from an EMBL/GenBank/DDBJ whole genome shotgun (WGS) entry which is preliminary data.</text>
</comment>
<sequence length="459" mass="53972">MATIYLSLSTKADSNKQQEILIRFSHGRINQRGKTNLFIPAEYWDDKAQQIIIPNFRLMNEENKQIKTYLTSHSEKLNTLISIIQTTFNNADKNSIEPDWLKFIIDKFNFPEKYIITNTELNTKLSFFDAFDEFLQKRKLSDVREKNYMVLCRALQRYEMLVGIKEKRAYKLELDNITSDTIEDFESFLRNEHTLYDKFQSLYDKFPAIVGTNRKTVKPQPRGQNTINALFNKLRAFFNWCYDNNKMTNKPFKNYESKPDVFGTPYYITIDERNTIYNTDLSHQPQLAIQRDIFVFQCLIGCRVSDLYRMKNEHIIRGAIEYVPRKTKDERPIPVRVPLTETAKEILNRYNGNDPEGRILPFISEQKYNKAIKKIFTLADITRIVTIINPTTREEEKRPINKVASSHLARRAFVGNLYKQVKDPNLVGALSGHKEGSKAFARYRDIDEEMKNELVKMLE</sequence>
<proteinExistence type="inferred from homology"/>
<dbReference type="InterPro" id="IPR044068">
    <property type="entry name" value="CB"/>
</dbReference>
<dbReference type="Pfam" id="PF13102">
    <property type="entry name" value="Phage_int_SAM_5"/>
    <property type="match status" value="1"/>
</dbReference>
<dbReference type="SUPFAM" id="SSF56349">
    <property type="entry name" value="DNA breaking-rejoining enzymes"/>
    <property type="match status" value="1"/>
</dbReference>
<dbReference type="PROSITE" id="PS51900">
    <property type="entry name" value="CB"/>
    <property type="match status" value="1"/>
</dbReference>
<dbReference type="PANTHER" id="PTHR30349:SF64">
    <property type="entry name" value="PROPHAGE INTEGRASE INTD-RELATED"/>
    <property type="match status" value="1"/>
</dbReference>
<dbReference type="PROSITE" id="PS51898">
    <property type="entry name" value="TYR_RECOMBINASE"/>
    <property type="match status" value="1"/>
</dbReference>
<keyword evidence="9" id="KW-1185">Reference proteome</keyword>
<dbReference type="Gene3D" id="1.10.443.10">
    <property type="entry name" value="Intergrase catalytic core"/>
    <property type="match status" value="1"/>
</dbReference>
<dbReference type="CDD" id="cd01185">
    <property type="entry name" value="INTN1_C_like"/>
    <property type="match status" value="1"/>
</dbReference>
<evidence type="ECO:0000256" key="2">
    <source>
        <dbReference type="ARBA" id="ARBA00022908"/>
    </source>
</evidence>
<feature type="domain" description="Core-binding (CB)" evidence="7">
    <location>
        <begin position="125"/>
        <end position="242"/>
    </location>
</feature>
<feature type="domain" description="Tyr recombinase" evidence="6">
    <location>
        <begin position="263"/>
        <end position="456"/>
    </location>
</feature>
<dbReference type="InterPro" id="IPR013762">
    <property type="entry name" value="Integrase-like_cat_sf"/>
</dbReference>
<keyword evidence="2" id="KW-0229">DNA integration</keyword>
<evidence type="ECO:0000313" key="8">
    <source>
        <dbReference type="EMBL" id="MFC4676299.1"/>
    </source>
</evidence>
<name>A0ABV9L1C3_9BACT</name>
<dbReference type="Proteomes" id="UP001596023">
    <property type="component" value="Unassembled WGS sequence"/>
</dbReference>
<dbReference type="InterPro" id="IPR002104">
    <property type="entry name" value="Integrase_catalytic"/>
</dbReference>
<dbReference type="EMBL" id="JBHSGN010000128">
    <property type="protein sequence ID" value="MFC4676299.1"/>
    <property type="molecule type" value="Genomic_DNA"/>
</dbReference>
<evidence type="ECO:0000256" key="5">
    <source>
        <dbReference type="PROSITE-ProRule" id="PRU01248"/>
    </source>
</evidence>
<dbReference type="InterPro" id="IPR025269">
    <property type="entry name" value="SAM-like_dom"/>
</dbReference>
<comment type="similarity">
    <text evidence="1">Belongs to the 'phage' integrase family.</text>
</comment>
<reference evidence="9" key="1">
    <citation type="journal article" date="2019" name="Int. J. Syst. Evol. Microbiol.">
        <title>The Global Catalogue of Microorganisms (GCM) 10K type strain sequencing project: providing services to taxonomists for standard genome sequencing and annotation.</title>
        <authorList>
            <consortium name="The Broad Institute Genomics Platform"/>
            <consortium name="The Broad Institute Genome Sequencing Center for Infectious Disease"/>
            <person name="Wu L."/>
            <person name="Ma J."/>
        </authorList>
    </citation>
    <scope>NUCLEOTIDE SEQUENCE [LARGE SCALE GENOMIC DNA]</scope>
    <source>
        <strain evidence="9">CCUG 66188</strain>
    </source>
</reference>
<keyword evidence="3 5" id="KW-0238">DNA-binding</keyword>
<dbReference type="PANTHER" id="PTHR30349">
    <property type="entry name" value="PHAGE INTEGRASE-RELATED"/>
    <property type="match status" value="1"/>
</dbReference>
<evidence type="ECO:0000259" key="7">
    <source>
        <dbReference type="PROSITE" id="PS51900"/>
    </source>
</evidence>
<evidence type="ECO:0000256" key="4">
    <source>
        <dbReference type="ARBA" id="ARBA00023172"/>
    </source>
</evidence>
<accession>A0ABV9L1C3</accession>
<dbReference type="InterPro" id="IPR010998">
    <property type="entry name" value="Integrase_recombinase_N"/>
</dbReference>